<evidence type="ECO:0000256" key="4">
    <source>
        <dbReference type="ARBA" id="ARBA00022692"/>
    </source>
</evidence>
<dbReference type="AlphaFoldDB" id="A0A840U2N7"/>
<comment type="similarity">
    <text evidence="2">Belongs to the UPF0702 family.</text>
</comment>
<protein>
    <submittedName>
        <fullName evidence="9">Uncharacterized membrane protein YcaP (DUF421 family)</fullName>
    </submittedName>
</protein>
<feature type="transmembrane region" description="Helical" evidence="7">
    <location>
        <begin position="78"/>
        <end position="97"/>
    </location>
</feature>
<dbReference type="PANTHER" id="PTHR34582:SF6">
    <property type="entry name" value="UPF0702 TRANSMEMBRANE PROTEIN YCAP"/>
    <property type="match status" value="1"/>
</dbReference>
<comment type="subcellular location">
    <subcellularLocation>
        <location evidence="1">Cell membrane</location>
        <topology evidence="1">Multi-pass membrane protein</topology>
    </subcellularLocation>
</comment>
<keyword evidence="10" id="KW-1185">Reference proteome</keyword>
<evidence type="ECO:0000313" key="9">
    <source>
        <dbReference type="EMBL" id="MBB5286618.1"/>
    </source>
</evidence>
<dbReference type="InterPro" id="IPR007353">
    <property type="entry name" value="DUF421"/>
</dbReference>
<evidence type="ECO:0000256" key="1">
    <source>
        <dbReference type="ARBA" id="ARBA00004651"/>
    </source>
</evidence>
<feature type="transmembrane region" description="Helical" evidence="7">
    <location>
        <begin position="20"/>
        <end position="41"/>
    </location>
</feature>
<evidence type="ECO:0000256" key="3">
    <source>
        <dbReference type="ARBA" id="ARBA00022475"/>
    </source>
</evidence>
<evidence type="ECO:0000256" key="7">
    <source>
        <dbReference type="SAM" id="Phobius"/>
    </source>
</evidence>
<keyword evidence="5 7" id="KW-1133">Transmembrane helix</keyword>
<evidence type="ECO:0000256" key="6">
    <source>
        <dbReference type="ARBA" id="ARBA00023136"/>
    </source>
</evidence>
<evidence type="ECO:0000256" key="5">
    <source>
        <dbReference type="ARBA" id="ARBA00022989"/>
    </source>
</evidence>
<evidence type="ECO:0000259" key="8">
    <source>
        <dbReference type="Pfam" id="PF04239"/>
    </source>
</evidence>
<evidence type="ECO:0000256" key="2">
    <source>
        <dbReference type="ARBA" id="ARBA00006448"/>
    </source>
</evidence>
<keyword evidence="3" id="KW-1003">Cell membrane</keyword>
<dbReference type="Pfam" id="PF04239">
    <property type="entry name" value="DUF421"/>
    <property type="match status" value="1"/>
</dbReference>
<keyword evidence="4 7" id="KW-0812">Transmembrane</keyword>
<keyword evidence="6 7" id="KW-0472">Membrane</keyword>
<sequence>MSAYEIRIDDWARILFGNVPASFFIEVVVRTAFVYLILMVSMRMMGKRMASQLGRNELAAMTSLAAAIGVPLQSADRGLLPAVIIAVIVVFVQQYIAKIATTNETFEKITQDNIDTLVKDSTMNLKNMEKTRLSRARVFSQLRSSGIRHLGEVKRLYIEANGSFTLIKNEEEVPGLSVLPDLDPEFAVLSLKPSGQRVCFHCGNAHPTNEHLQEPCENCQATHWVDAVEAKKEAVEVPAD</sequence>
<gene>
    <name evidence="9" type="ORF">HNQ92_004779</name>
</gene>
<name>A0A840U2N7_9BACT</name>
<organism evidence="9 10">
    <name type="scientific">Rhabdobacter roseus</name>
    <dbReference type="NCBI Taxonomy" id="1655419"/>
    <lineage>
        <taxon>Bacteria</taxon>
        <taxon>Pseudomonadati</taxon>
        <taxon>Bacteroidota</taxon>
        <taxon>Cytophagia</taxon>
        <taxon>Cytophagales</taxon>
        <taxon>Cytophagaceae</taxon>
        <taxon>Rhabdobacter</taxon>
    </lineage>
</organism>
<feature type="domain" description="YetF C-terminal" evidence="8">
    <location>
        <begin position="102"/>
        <end position="173"/>
    </location>
</feature>
<dbReference type="EMBL" id="JACHGF010000010">
    <property type="protein sequence ID" value="MBB5286618.1"/>
    <property type="molecule type" value="Genomic_DNA"/>
</dbReference>
<dbReference type="Proteomes" id="UP000557307">
    <property type="component" value="Unassembled WGS sequence"/>
</dbReference>
<accession>A0A840U2N7</accession>
<comment type="caution">
    <text evidence="9">The sequence shown here is derived from an EMBL/GenBank/DDBJ whole genome shotgun (WGS) entry which is preliminary data.</text>
</comment>
<dbReference type="PANTHER" id="PTHR34582">
    <property type="entry name" value="UPF0702 TRANSMEMBRANE PROTEIN YCAP"/>
    <property type="match status" value="1"/>
</dbReference>
<dbReference type="Gene3D" id="3.30.240.20">
    <property type="entry name" value="bsu07140 like domains"/>
    <property type="match status" value="1"/>
</dbReference>
<proteinExistence type="inferred from homology"/>
<evidence type="ECO:0000313" key="10">
    <source>
        <dbReference type="Proteomes" id="UP000557307"/>
    </source>
</evidence>
<dbReference type="InterPro" id="IPR023090">
    <property type="entry name" value="UPF0702_alpha/beta_dom_sf"/>
</dbReference>
<dbReference type="GO" id="GO:0005886">
    <property type="term" value="C:plasma membrane"/>
    <property type="evidence" value="ECO:0007669"/>
    <property type="project" value="UniProtKB-SubCell"/>
</dbReference>
<reference evidence="9 10" key="1">
    <citation type="submission" date="2020-08" db="EMBL/GenBank/DDBJ databases">
        <title>Genomic Encyclopedia of Type Strains, Phase IV (KMG-IV): sequencing the most valuable type-strain genomes for metagenomic binning, comparative biology and taxonomic classification.</title>
        <authorList>
            <person name="Goeker M."/>
        </authorList>
    </citation>
    <scope>NUCLEOTIDE SEQUENCE [LARGE SCALE GENOMIC DNA]</scope>
    <source>
        <strain evidence="9 10">DSM 105074</strain>
    </source>
</reference>
<dbReference type="RefSeq" id="WP_184177934.1">
    <property type="nucleotide sequence ID" value="NZ_JACHGF010000010.1"/>
</dbReference>